<comment type="caution">
    <text evidence="1">The sequence shown here is derived from an EMBL/GenBank/DDBJ whole genome shotgun (WGS) entry which is preliminary data.</text>
</comment>
<dbReference type="GeneID" id="64663182"/>
<dbReference type="Proteomes" id="UP001195769">
    <property type="component" value="Unassembled WGS sequence"/>
</dbReference>
<evidence type="ECO:0000313" key="1">
    <source>
        <dbReference type="EMBL" id="KAG1885913.1"/>
    </source>
</evidence>
<sequence length="78" mass="8554">MSFYQSNCIVLQKRSQAVGPRDDAQSYLIAGISRSASQTPEFAQALMQVFEPEMIFDSSTLDQDALFTLLDASTNPGC</sequence>
<dbReference type="EMBL" id="JABBWK010000299">
    <property type="protein sequence ID" value="KAG1885913.1"/>
    <property type="molecule type" value="Genomic_DNA"/>
</dbReference>
<dbReference type="AlphaFoldDB" id="A0AAD4HBW4"/>
<name>A0AAD4HBW4_9AGAM</name>
<protein>
    <submittedName>
        <fullName evidence="1">Uncharacterized protein</fullName>
    </submittedName>
</protein>
<proteinExistence type="predicted"/>
<keyword evidence="2" id="KW-1185">Reference proteome</keyword>
<gene>
    <name evidence="1" type="ORF">F5891DRAFT_1201449</name>
</gene>
<accession>A0AAD4HBW4</accession>
<reference evidence="1" key="1">
    <citation type="journal article" date="2020" name="New Phytol.">
        <title>Comparative genomics reveals dynamic genome evolution in host specialist ectomycorrhizal fungi.</title>
        <authorList>
            <person name="Lofgren L.A."/>
            <person name="Nguyen N.H."/>
            <person name="Vilgalys R."/>
            <person name="Ruytinx J."/>
            <person name="Liao H.L."/>
            <person name="Branco S."/>
            <person name="Kuo A."/>
            <person name="LaButti K."/>
            <person name="Lipzen A."/>
            <person name="Andreopoulos W."/>
            <person name="Pangilinan J."/>
            <person name="Riley R."/>
            <person name="Hundley H."/>
            <person name="Na H."/>
            <person name="Barry K."/>
            <person name="Grigoriev I.V."/>
            <person name="Stajich J.E."/>
            <person name="Kennedy P.G."/>
        </authorList>
    </citation>
    <scope>NUCLEOTIDE SEQUENCE</scope>
    <source>
        <strain evidence="1">FC203</strain>
    </source>
</reference>
<evidence type="ECO:0000313" key="2">
    <source>
        <dbReference type="Proteomes" id="UP001195769"/>
    </source>
</evidence>
<organism evidence="1 2">
    <name type="scientific">Suillus fuscotomentosus</name>
    <dbReference type="NCBI Taxonomy" id="1912939"/>
    <lineage>
        <taxon>Eukaryota</taxon>
        <taxon>Fungi</taxon>
        <taxon>Dikarya</taxon>
        <taxon>Basidiomycota</taxon>
        <taxon>Agaricomycotina</taxon>
        <taxon>Agaricomycetes</taxon>
        <taxon>Agaricomycetidae</taxon>
        <taxon>Boletales</taxon>
        <taxon>Suillineae</taxon>
        <taxon>Suillaceae</taxon>
        <taxon>Suillus</taxon>
    </lineage>
</organism>
<dbReference type="RefSeq" id="XP_041216499.1">
    <property type="nucleotide sequence ID" value="XM_041368884.1"/>
</dbReference>